<keyword evidence="4" id="KW-1185">Reference proteome</keyword>
<evidence type="ECO:0000256" key="1">
    <source>
        <dbReference type="SAM" id="MobiDB-lite"/>
    </source>
</evidence>
<evidence type="ECO:0000259" key="2">
    <source>
        <dbReference type="Pfam" id="PF09362"/>
    </source>
</evidence>
<sequence>MSHMSYPETGTFESGGPCPTTHPVRTAQVMFEVLWDTKEFNELDTGYANHADYVFGWKDNSLQKVLDSPCYFYTNCSEYGHKLQSVDDMNKCGQKSAVNENIDGWLESLPGGF</sequence>
<dbReference type="PANTHER" id="PTHR43662:SF13">
    <property type="entry name" value="DUF1996 DOMAIN-CONTAINING PROTEIN"/>
    <property type="match status" value="1"/>
</dbReference>
<gene>
    <name evidence="3" type="ORF">SLS60_000684</name>
</gene>
<evidence type="ECO:0000313" key="4">
    <source>
        <dbReference type="Proteomes" id="UP001521785"/>
    </source>
</evidence>
<comment type="caution">
    <text evidence="3">The sequence shown here is derived from an EMBL/GenBank/DDBJ whole genome shotgun (WGS) entry which is preliminary data.</text>
</comment>
<feature type="region of interest" description="Disordered" evidence="1">
    <location>
        <begin position="1"/>
        <end position="20"/>
    </location>
</feature>
<protein>
    <recommendedName>
        <fullName evidence="2">DUF1996 domain-containing protein</fullName>
    </recommendedName>
</protein>
<dbReference type="EMBL" id="JAKJXO020000001">
    <property type="protein sequence ID" value="KAL1612457.1"/>
    <property type="molecule type" value="Genomic_DNA"/>
</dbReference>
<feature type="domain" description="DUF1996" evidence="2">
    <location>
        <begin position="2"/>
        <end position="57"/>
    </location>
</feature>
<proteinExistence type="predicted"/>
<dbReference type="InterPro" id="IPR018535">
    <property type="entry name" value="DUF1996"/>
</dbReference>
<reference evidence="3 4" key="1">
    <citation type="submission" date="2024-02" db="EMBL/GenBank/DDBJ databases">
        <title>De novo assembly and annotation of 12 fungi associated with fruit tree decline syndrome in Ontario, Canada.</title>
        <authorList>
            <person name="Sulman M."/>
            <person name="Ellouze W."/>
            <person name="Ilyukhin E."/>
        </authorList>
    </citation>
    <scope>NUCLEOTIDE SEQUENCE [LARGE SCALE GENOMIC DNA]</scope>
    <source>
        <strain evidence="3 4">M42-189</strain>
    </source>
</reference>
<organism evidence="3 4">
    <name type="scientific">Paraconiothyrium brasiliense</name>
    <dbReference type="NCBI Taxonomy" id="300254"/>
    <lineage>
        <taxon>Eukaryota</taxon>
        <taxon>Fungi</taxon>
        <taxon>Dikarya</taxon>
        <taxon>Ascomycota</taxon>
        <taxon>Pezizomycotina</taxon>
        <taxon>Dothideomycetes</taxon>
        <taxon>Pleosporomycetidae</taxon>
        <taxon>Pleosporales</taxon>
        <taxon>Massarineae</taxon>
        <taxon>Didymosphaeriaceae</taxon>
        <taxon>Paraconiothyrium</taxon>
    </lineage>
</organism>
<dbReference type="PANTHER" id="PTHR43662">
    <property type="match status" value="1"/>
</dbReference>
<name>A0ABR3S764_9PLEO</name>
<accession>A0ABR3S764</accession>
<dbReference type="Pfam" id="PF09362">
    <property type="entry name" value="DUF1996"/>
    <property type="match status" value="1"/>
</dbReference>
<evidence type="ECO:0000313" key="3">
    <source>
        <dbReference type="EMBL" id="KAL1612457.1"/>
    </source>
</evidence>
<dbReference type="Proteomes" id="UP001521785">
    <property type="component" value="Unassembled WGS sequence"/>
</dbReference>